<protein>
    <submittedName>
        <fullName evidence="1">Uncharacterized protein</fullName>
    </submittedName>
</protein>
<evidence type="ECO:0000313" key="1">
    <source>
        <dbReference type="EMBL" id="RIB09560.1"/>
    </source>
</evidence>
<sequence>MHCPMYLSIDCILRILVVLKREGIVFEIMRINLIRNMNLCHYEMQAMEESKFNNNIIYEQAVKDMESSVESYWKCWRNKKKNSKN</sequence>
<gene>
    <name evidence="1" type="ORF">C2G38_2108321</name>
</gene>
<dbReference type="AlphaFoldDB" id="A0A397UH96"/>
<evidence type="ECO:0000313" key="2">
    <source>
        <dbReference type="Proteomes" id="UP000266673"/>
    </source>
</evidence>
<comment type="caution">
    <text evidence="1">The sequence shown here is derived from an EMBL/GenBank/DDBJ whole genome shotgun (WGS) entry which is preliminary data.</text>
</comment>
<organism evidence="1 2">
    <name type="scientific">Gigaspora rosea</name>
    <dbReference type="NCBI Taxonomy" id="44941"/>
    <lineage>
        <taxon>Eukaryota</taxon>
        <taxon>Fungi</taxon>
        <taxon>Fungi incertae sedis</taxon>
        <taxon>Mucoromycota</taxon>
        <taxon>Glomeromycotina</taxon>
        <taxon>Glomeromycetes</taxon>
        <taxon>Diversisporales</taxon>
        <taxon>Gigasporaceae</taxon>
        <taxon>Gigaspora</taxon>
    </lineage>
</organism>
<dbReference type="EMBL" id="QKWP01001359">
    <property type="protein sequence ID" value="RIB09560.1"/>
    <property type="molecule type" value="Genomic_DNA"/>
</dbReference>
<name>A0A397UH96_9GLOM</name>
<reference evidence="1 2" key="1">
    <citation type="submission" date="2018-06" db="EMBL/GenBank/DDBJ databases">
        <title>Comparative genomics reveals the genomic features of Rhizophagus irregularis, R. cerebriforme, R. diaphanum and Gigaspora rosea, and their symbiotic lifestyle signature.</title>
        <authorList>
            <person name="Morin E."/>
            <person name="San Clemente H."/>
            <person name="Chen E.C.H."/>
            <person name="De La Providencia I."/>
            <person name="Hainaut M."/>
            <person name="Kuo A."/>
            <person name="Kohler A."/>
            <person name="Murat C."/>
            <person name="Tang N."/>
            <person name="Roy S."/>
            <person name="Loubradou J."/>
            <person name="Henrissat B."/>
            <person name="Grigoriev I.V."/>
            <person name="Corradi N."/>
            <person name="Roux C."/>
            <person name="Martin F.M."/>
        </authorList>
    </citation>
    <scope>NUCLEOTIDE SEQUENCE [LARGE SCALE GENOMIC DNA]</scope>
    <source>
        <strain evidence="1 2">DAOM 194757</strain>
    </source>
</reference>
<keyword evidence="2" id="KW-1185">Reference proteome</keyword>
<proteinExistence type="predicted"/>
<accession>A0A397UH96</accession>
<dbReference type="Proteomes" id="UP000266673">
    <property type="component" value="Unassembled WGS sequence"/>
</dbReference>